<dbReference type="AlphaFoldDB" id="A0A8J4YGI6"/>
<comment type="catalytic activity">
    <reaction evidence="8">
        <text>ATP + H2O = ADP + phosphate + H(+)</text>
        <dbReference type="Rhea" id="RHEA:13065"/>
        <dbReference type="ChEBI" id="CHEBI:15377"/>
        <dbReference type="ChEBI" id="CHEBI:15378"/>
        <dbReference type="ChEBI" id="CHEBI:30616"/>
        <dbReference type="ChEBI" id="CHEBI:43474"/>
        <dbReference type="ChEBI" id="CHEBI:456216"/>
        <dbReference type="EC" id="5.6.2.4"/>
    </reaction>
</comment>
<dbReference type="GO" id="GO:0005524">
    <property type="term" value="F:ATP binding"/>
    <property type="evidence" value="ECO:0007669"/>
    <property type="project" value="UniProtKB-KW"/>
</dbReference>
<evidence type="ECO:0000256" key="2">
    <source>
        <dbReference type="ARBA" id="ARBA00022801"/>
    </source>
</evidence>
<feature type="domain" description="UvrD-like helicase ATP-binding" evidence="10">
    <location>
        <begin position="40"/>
        <end position="277"/>
    </location>
</feature>
<dbReference type="EC" id="5.6.2.4" evidence="7"/>
<dbReference type="GO" id="GO:0005634">
    <property type="term" value="C:nucleus"/>
    <property type="evidence" value="ECO:0007669"/>
    <property type="project" value="TreeGrafter"/>
</dbReference>
<gene>
    <name evidence="12" type="primary">FBH1_0</name>
    <name evidence="12" type="ORF">GWK47_037278</name>
</gene>
<dbReference type="PANTHER" id="PTHR11070:SF30">
    <property type="entry name" value="F-BOX DNA HELICASE 1"/>
    <property type="match status" value="1"/>
</dbReference>
<evidence type="ECO:0000256" key="6">
    <source>
        <dbReference type="ARBA" id="ARBA00034617"/>
    </source>
</evidence>
<proteinExistence type="predicted"/>
<dbReference type="InterPro" id="IPR014017">
    <property type="entry name" value="DNA_helicase_UvrD-like_C"/>
</dbReference>
<evidence type="ECO:0000256" key="5">
    <source>
        <dbReference type="ARBA" id="ARBA00023235"/>
    </source>
</evidence>
<dbReference type="GO" id="GO:0031297">
    <property type="term" value="P:replication fork processing"/>
    <property type="evidence" value="ECO:0007669"/>
    <property type="project" value="TreeGrafter"/>
</dbReference>
<dbReference type="Proteomes" id="UP000770661">
    <property type="component" value="Unassembled WGS sequence"/>
</dbReference>
<keyword evidence="3 12" id="KW-0347">Helicase</keyword>
<comment type="catalytic activity">
    <reaction evidence="6">
        <text>Couples ATP hydrolysis with the unwinding of duplex DNA by translocating in the 3'-5' direction.</text>
        <dbReference type="EC" id="5.6.2.4"/>
    </reaction>
</comment>
<evidence type="ECO:0000313" key="12">
    <source>
        <dbReference type="EMBL" id="KAG0726103.1"/>
    </source>
</evidence>
<dbReference type="Pfam" id="PF00580">
    <property type="entry name" value="UvrD-helicase"/>
    <property type="match status" value="1"/>
</dbReference>
<dbReference type="InterPro" id="IPR027417">
    <property type="entry name" value="P-loop_NTPase"/>
</dbReference>
<evidence type="ECO:0000256" key="4">
    <source>
        <dbReference type="ARBA" id="ARBA00022840"/>
    </source>
</evidence>
<feature type="region of interest" description="Disordered" evidence="9">
    <location>
        <begin position="1"/>
        <end position="26"/>
    </location>
</feature>
<evidence type="ECO:0000313" key="13">
    <source>
        <dbReference type="Proteomes" id="UP000770661"/>
    </source>
</evidence>
<dbReference type="EMBL" id="JACEEZ010004824">
    <property type="protein sequence ID" value="KAG0726103.1"/>
    <property type="molecule type" value="Genomic_DNA"/>
</dbReference>
<sequence>MRTTGGPCRGGRCRPRETHAGQQSTERLVQVKSSVQFTHEQLRIISHPLQSDHVVKIVAFAGTGKTTTLLQLCKRRPDQRFLLVVYNKSVQEHCEKTFPNNTTVKTAHAMAYASVGSSYQAVHKFSMNITASSLNEFLPSKKGVGNKLRRVALAKNTLERYLNSADEHLSWQHVPTVDKKREALDDDYRLQVILPDAEAIWNEMKRCSATQALPMTQEGQLKLWQLSRPKLTGYDVVMVDEGQDMNPAMLDVFSRQSCAKVIVGDPYQQIYSFRGAINALENVTSTHTFYLTQSFRFGPEVAYVAQCVLETLCRAEGRTLVGGHKRDCIIATGEDIEASCPARKMRTAYLGRSNCEVYETALMMCRKESYASFTMTFAGGLDKYGLDTLMDIFKLSQVEKGKGTAVSLGIKNGLVAKFRSVASLKIFAKNLDDREMGNKVNMFNYSGSNTPRHVQLLKMRCSAPQDTAQITFSTIHKAKGMEWDHVVLLAGTLATCLSHVNDPRGVLGRDEINLLYVSVTRAKKYLTVNATMLEVLRLSKERMEVVVGGGRCRKGVCVCSVRNRWMAKNFW</sequence>
<keyword evidence="13" id="KW-1185">Reference proteome</keyword>
<evidence type="ECO:0000259" key="11">
    <source>
        <dbReference type="Pfam" id="PF13361"/>
    </source>
</evidence>
<dbReference type="GO" id="GO:0016787">
    <property type="term" value="F:hydrolase activity"/>
    <property type="evidence" value="ECO:0007669"/>
    <property type="project" value="UniProtKB-KW"/>
</dbReference>
<dbReference type="OrthoDB" id="6340454at2759"/>
<accession>A0A8J4YGI6</accession>
<dbReference type="GO" id="GO:0003677">
    <property type="term" value="F:DNA binding"/>
    <property type="evidence" value="ECO:0007669"/>
    <property type="project" value="InterPro"/>
</dbReference>
<name>A0A8J4YGI6_CHIOP</name>
<dbReference type="Pfam" id="PF13361">
    <property type="entry name" value="UvrD_C"/>
    <property type="match status" value="1"/>
</dbReference>
<feature type="domain" description="UvrD-like helicase C-terminal" evidence="11">
    <location>
        <begin position="400"/>
        <end position="529"/>
    </location>
</feature>
<evidence type="ECO:0000256" key="1">
    <source>
        <dbReference type="ARBA" id="ARBA00022741"/>
    </source>
</evidence>
<comment type="caution">
    <text evidence="12">The sequence shown here is derived from an EMBL/GenBank/DDBJ whole genome shotgun (WGS) entry which is preliminary data.</text>
</comment>
<dbReference type="CDD" id="cd18809">
    <property type="entry name" value="SF1_C_RecD"/>
    <property type="match status" value="1"/>
</dbReference>
<evidence type="ECO:0000259" key="10">
    <source>
        <dbReference type="Pfam" id="PF00580"/>
    </source>
</evidence>
<dbReference type="Gene3D" id="3.40.50.300">
    <property type="entry name" value="P-loop containing nucleotide triphosphate hydrolases"/>
    <property type="match status" value="2"/>
</dbReference>
<protein>
    <recommendedName>
        <fullName evidence="7">DNA 3'-5' helicase</fullName>
        <ecNumber evidence="7">5.6.2.4</ecNumber>
    </recommendedName>
</protein>
<dbReference type="GO" id="GO:0000724">
    <property type="term" value="P:double-strand break repair via homologous recombination"/>
    <property type="evidence" value="ECO:0007669"/>
    <property type="project" value="TreeGrafter"/>
</dbReference>
<dbReference type="GO" id="GO:0043138">
    <property type="term" value="F:3'-5' DNA helicase activity"/>
    <property type="evidence" value="ECO:0007669"/>
    <property type="project" value="UniProtKB-EC"/>
</dbReference>
<organism evidence="12 13">
    <name type="scientific">Chionoecetes opilio</name>
    <name type="common">Atlantic snow crab</name>
    <name type="synonym">Cancer opilio</name>
    <dbReference type="NCBI Taxonomy" id="41210"/>
    <lineage>
        <taxon>Eukaryota</taxon>
        <taxon>Metazoa</taxon>
        <taxon>Ecdysozoa</taxon>
        <taxon>Arthropoda</taxon>
        <taxon>Crustacea</taxon>
        <taxon>Multicrustacea</taxon>
        <taxon>Malacostraca</taxon>
        <taxon>Eumalacostraca</taxon>
        <taxon>Eucarida</taxon>
        <taxon>Decapoda</taxon>
        <taxon>Pleocyemata</taxon>
        <taxon>Brachyura</taxon>
        <taxon>Eubrachyura</taxon>
        <taxon>Majoidea</taxon>
        <taxon>Majidae</taxon>
        <taxon>Chionoecetes</taxon>
    </lineage>
</organism>
<keyword evidence="1" id="KW-0547">Nucleotide-binding</keyword>
<keyword evidence="4" id="KW-0067">ATP-binding</keyword>
<keyword evidence="2" id="KW-0378">Hydrolase</keyword>
<evidence type="ECO:0000256" key="3">
    <source>
        <dbReference type="ARBA" id="ARBA00022806"/>
    </source>
</evidence>
<evidence type="ECO:0000256" key="7">
    <source>
        <dbReference type="ARBA" id="ARBA00034808"/>
    </source>
</evidence>
<evidence type="ECO:0000256" key="8">
    <source>
        <dbReference type="ARBA" id="ARBA00048988"/>
    </source>
</evidence>
<dbReference type="InterPro" id="IPR014016">
    <property type="entry name" value="UvrD-like_ATP-bd"/>
</dbReference>
<evidence type="ECO:0000256" key="9">
    <source>
        <dbReference type="SAM" id="MobiDB-lite"/>
    </source>
</evidence>
<keyword evidence="5" id="KW-0413">Isomerase</keyword>
<reference evidence="12" key="1">
    <citation type="submission" date="2020-07" db="EMBL/GenBank/DDBJ databases">
        <title>The High-quality genome of the commercially important snow crab, Chionoecetes opilio.</title>
        <authorList>
            <person name="Jeong J.-H."/>
            <person name="Ryu S."/>
        </authorList>
    </citation>
    <scope>NUCLEOTIDE SEQUENCE</scope>
    <source>
        <strain evidence="12">MADBK_172401_WGS</strain>
        <tissue evidence="12">Digestive gland</tissue>
    </source>
</reference>
<dbReference type="PANTHER" id="PTHR11070">
    <property type="entry name" value="UVRD / RECB / PCRA DNA HELICASE FAMILY MEMBER"/>
    <property type="match status" value="1"/>
</dbReference>
<dbReference type="SUPFAM" id="SSF52540">
    <property type="entry name" value="P-loop containing nucleoside triphosphate hydrolases"/>
    <property type="match status" value="1"/>
</dbReference>
<dbReference type="InterPro" id="IPR000212">
    <property type="entry name" value="DNA_helicase_UvrD/REP"/>
</dbReference>